<proteinExistence type="predicted"/>
<dbReference type="RefSeq" id="WP_379876623.1">
    <property type="nucleotide sequence ID" value="NZ_JBHRTS010000008.1"/>
</dbReference>
<reference evidence="4" key="1">
    <citation type="journal article" date="2019" name="Int. J. Syst. Evol. Microbiol.">
        <title>The Global Catalogue of Microorganisms (GCM) 10K type strain sequencing project: providing services to taxonomists for standard genome sequencing and annotation.</title>
        <authorList>
            <consortium name="The Broad Institute Genomics Platform"/>
            <consortium name="The Broad Institute Genome Sequencing Center for Infectious Disease"/>
            <person name="Wu L."/>
            <person name="Ma J."/>
        </authorList>
    </citation>
    <scope>NUCLEOTIDE SEQUENCE [LARGE SCALE GENOMIC DNA]</scope>
    <source>
        <strain evidence="4">KCTC 42953</strain>
    </source>
</reference>
<sequence>TLNNVTVSDPMITPNSNSCATLAPGATCVLVGTYVVQQSDVDNGSITNTGTGDSDETPPDDDTVITLIGSNPALETDKSYTSNADEDGSGTITVGDTLTFTIVVTNIGNITLTQVTVTDNMITPNSTVCPVVPVGNTCVLVGTYVVQQSDVDNGEIINVAEGDSIETGPDPDSDIEIVIISGPSPVQVPLDNKWLFLLLLIAMSGLAAGRLQQKR</sequence>
<dbReference type="Proteomes" id="UP001595533">
    <property type="component" value="Unassembled WGS sequence"/>
</dbReference>
<feature type="domain" description="DUF7507" evidence="2">
    <location>
        <begin position="72"/>
        <end position="164"/>
    </location>
</feature>
<name>A0ABV7JE89_9GAMM</name>
<dbReference type="NCBIfam" id="TIGR01451">
    <property type="entry name" value="B_ant_repeat"/>
    <property type="match status" value="1"/>
</dbReference>
<dbReference type="Pfam" id="PF24346">
    <property type="entry name" value="DUF7507"/>
    <property type="match status" value="2"/>
</dbReference>
<evidence type="ECO:0000259" key="2">
    <source>
        <dbReference type="Pfam" id="PF24346"/>
    </source>
</evidence>
<feature type="region of interest" description="Disordered" evidence="1">
    <location>
        <begin position="41"/>
        <end position="60"/>
    </location>
</feature>
<dbReference type="EMBL" id="JBHRTS010000008">
    <property type="protein sequence ID" value="MFC3195397.1"/>
    <property type="molecule type" value="Genomic_DNA"/>
</dbReference>
<protein>
    <recommendedName>
        <fullName evidence="2">DUF7507 domain-containing protein</fullName>
    </recommendedName>
</protein>
<gene>
    <name evidence="3" type="ORF">ACFODZ_14175</name>
</gene>
<organism evidence="3 4">
    <name type="scientific">Marinicella sediminis</name>
    <dbReference type="NCBI Taxonomy" id="1792834"/>
    <lineage>
        <taxon>Bacteria</taxon>
        <taxon>Pseudomonadati</taxon>
        <taxon>Pseudomonadota</taxon>
        <taxon>Gammaproteobacteria</taxon>
        <taxon>Lysobacterales</taxon>
        <taxon>Marinicellaceae</taxon>
        <taxon>Marinicella</taxon>
    </lineage>
</organism>
<dbReference type="InterPro" id="IPR047589">
    <property type="entry name" value="DUF11_rpt"/>
</dbReference>
<feature type="compositionally biased region" description="Polar residues" evidence="1">
    <location>
        <begin position="41"/>
        <end position="52"/>
    </location>
</feature>
<evidence type="ECO:0000313" key="3">
    <source>
        <dbReference type="EMBL" id="MFC3195397.1"/>
    </source>
</evidence>
<evidence type="ECO:0000313" key="4">
    <source>
        <dbReference type="Proteomes" id="UP001595533"/>
    </source>
</evidence>
<keyword evidence="4" id="KW-1185">Reference proteome</keyword>
<feature type="non-terminal residue" evidence="3">
    <location>
        <position position="1"/>
    </location>
</feature>
<feature type="domain" description="DUF7507" evidence="2">
    <location>
        <begin position="1"/>
        <end position="56"/>
    </location>
</feature>
<comment type="caution">
    <text evidence="3">The sequence shown here is derived from an EMBL/GenBank/DDBJ whole genome shotgun (WGS) entry which is preliminary data.</text>
</comment>
<evidence type="ECO:0000256" key="1">
    <source>
        <dbReference type="SAM" id="MobiDB-lite"/>
    </source>
</evidence>
<dbReference type="InterPro" id="IPR055354">
    <property type="entry name" value="DUF7507"/>
</dbReference>
<accession>A0ABV7JE89</accession>